<dbReference type="Gene3D" id="3.40.50.10490">
    <property type="entry name" value="Glucose-6-phosphate isomerase like protein, domain 1"/>
    <property type="match status" value="1"/>
</dbReference>
<dbReference type="GO" id="GO:1901135">
    <property type="term" value="P:carbohydrate derivative metabolic process"/>
    <property type="evidence" value="ECO:0007669"/>
    <property type="project" value="InterPro"/>
</dbReference>
<dbReference type="EMBL" id="VCLB01000002">
    <property type="protein sequence ID" value="TNB48965.1"/>
    <property type="molecule type" value="Genomic_DNA"/>
</dbReference>
<dbReference type="GO" id="GO:0003700">
    <property type="term" value="F:DNA-binding transcription factor activity"/>
    <property type="evidence" value="ECO:0007669"/>
    <property type="project" value="InterPro"/>
</dbReference>
<dbReference type="InterPro" id="IPR009057">
    <property type="entry name" value="Homeodomain-like_sf"/>
</dbReference>
<dbReference type="PANTHER" id="PTHR30514">
    <property type="entry name" value="GLUCOKINASE"/>
    <property type="match status" value="1"/>
</dbReference>
<dbReference type="RefSeq" id="WP_138747002.1">
    <property type="nucleotide sequence ID" value="NZ_VCLB01000002.1"/>
</dbReference>
<dbReference type="Proteomes" id="UP000307874">
    <property type="component" value="Unassembled WGS sequence"/>
</dbReference>
<dbReference type="InterPro" id="IPR046348">
    <property type="entry name" value="SIS_dom_sf"/>
</dbReference>
<sequence length="285" mass="31044">MTAESKNPPLTERLHALYADLPARERQIADFILESPGELALINANELAERTSVSNATVTRLFQRLGYQSFDEARRAVRELRAQGSPFYLAEKEAGPRGQGISQTLAGEIQRLEASLAMQSPLTVSAVCEAIAKARTVRVAGFRNSYFPAAYFCTTLSAMRPDASMLNSAGQTLAETAAGLGKEDVVVLVALRRRPAGFLNLVKTLAASGCRIVLIADRSIREAPAHATWTLYCAVETPQLLDSYAGAMAVLRLLALETMRKLGPDARRRLADIEQLHDTLNDLES</sequence>
<accession>A0A5C4JU82</accession>
<dbReference type="PROSITE" id="PS51071">
    <property type="entry name" value="HTH_RPIR"/>
    <property type="match status" value="1"/>
</dbReference>
<name>A0A5C4JU82_9HYPH</name>
<dbReference type="InterPro" id="IPR000281">
    <property type="entry name" value="HTH_RpiR"/>
</dbReference>
<organism evidence="2 3">
    <name type="scientific">Martelella lutilitoris</name>
    <dbReference type="NCBI Taxonomy" id="2583532"/>
    <lineage>
        <taxon>Bacteria</taxon>
        <taxon>Pseudomonadati</taxon>
        <taxon>Pseudomonadota</taxon>
        <taxon>Alphaproteobacteria</taxon>
        <taxon>Hyphomicrobiales</taxon>
        <taxon>Aurantimonadaceae</taxon>
        <taxon>Martelella</taxon>
    </lineage>
</organism>
<dbReference type="InterPro" id="IPR001347">
    <property type="entry name" value="SIS_dom"/>
</dbReference>
<evidence type="ECO:0000313" key="3">
    <source>
        <dbReference type="Proteomes" id="UP000307874"/>
    </source>
</evidence>
<dbReference type="PANTHER" id="PTHR30514:SF18">
    <property type="entry name" value="RPIR-FAMILY TRANSCRIPTIONAL REGULATOR"/>
    <property type="match status" value="1"/>
</dbReference>
<reference evidence="2 3" key="1">
    <citation type="submission" date="2019-05" db="EMBL/GenBank/DDBJ databases">
        <authorList>
            <person name="Lee S.D."/>
        </authorList>
    </citation>
    <scope>NUCLEOTIDE SEQUENCE [LARGE SCALE GENOMIC DNA]</scope>
    <source>
        <strain evidence="2 3">GH2-6</strain>
    </source>
</reference>
<dbReference type="Pfam" id="PF01380">
    <property type="entry name" value="SIS"/>
    <property type="match status" value="1"/>
</dbReference>
<dbReference type="Pfam" id="PF01418">
    <property type="entry name" value="HTH_6"/>
    <property type="match status" value="1"/>
</dbReference>
<gene>
    <name evidence="2" type="ORF">FF124_02910</name>
</gene>
<reference evidence="2 3" key="2">
    <citation type="submission" date="2019-06" db="EMBL/GenBank/DDBJ databases">
        <title>Martelella lutilitoris sp. nov., isolated from a tidal mudflat.</title>
        <authorList>
            <person name="Kim Y.-J."/>
        </authorList>
    </citation>
    <scope>NUCLEOTIDE SEQUENCE [LARGE SCALE GENOMIC DNA]</scope>
    <source>
        <strain evidence="2 3">GH2-6</strain>
    </source>
</reference>
<keyword evidence="3" id="KW-1185">Reference proteome</keyword>
<comment type="caution">
    <text evidence="2">The sequence shown here is derived from an EMBL/GenBank/DDBJ whole genome shotgun (WGS) entry which is preliminary data.</text>
</comment>
<dbReference type="SUPFAM" id="SSF53697">
    <property type="entry name" value="SIS domain"/>
    <property type="match status" value="1"/>
</dbReference>
<dbReference type="GO" id="GO:0097367">
    <property type="term" value="F:carbohydrate derivative binding"/>
    <property type="evidence" value="ECO:0007669"/>
    <property type="project" value="InterPro"/>
</dbReference>
<dbReference type="InterPro" id="IPR036388">
    <property type="entry name" value="WH-like_DNA-bd_sf"/>
</dbReference>
<proteinExistence type="predicted"/>
<evidence type="ECO:0000313" key="2">
    <source>
        <dbReference type="EMBL" id="TNB48965.1"/>
    </source>
</evidence>
<protein>
    <submittedName>
        <fullName evidence="2">MurR/RpiR family transcriptional regulator</fullName>
    </submittedName>
</protein>
<evidence type="ECO:0000259" key="1">
    <source>
        <dbReference type="PROSITE" id="PS51071"/>
    </source>
</evidence>
<dbReference type="SUPFAM" id="SSF46689">
    <property type="entry name" value="Homeodomain-like"/>
    <property type="match status" value="1"/>
</dbReference>
<feature type="domain" description="HTH rpiR-type" evidence="1">
    <location>
        <begin position="8"/>
        <end position="84"/>
    </location>
</feature>
<dbReference type="GO" id="GO:0003677">
    <property type="term" value="F:DNA binding"/>
    <property type="evidence" value="ECO:0007669"/>
    <property type="project" value="InterPro"/>
</dbReference>
<dbReference type="AlphaFoldDB" id="A0A5C4JU82"/>
<dbReference type="Gene3D" id="1.10.10.10">
    <property type="entry name" value="Winged helix-like DNA-binding domain superfamily/Winged helix DNA-binding domain"/>
    <property type="match status" value="1"/>
</dbReference>
<dbReference type="InterPro" id="IPR047640">
    <property type="entry name" value="RpiR-like"/>
</dbReference>
<dbReference type="OrthoDB" id="3237351at2"/>